<reference evidence="1 2" key="1">
    <citation type="journal article" date="2022" name="bioRxiv">
        <title>The genome of the oomycete Peronosclerospora sorghi, a cosmopolitan pathogen of maize and sorghum, is inflated with dispersed pseudogenes.</title>
        <authorList>
            <person name="Fletcher K."/>
            <person name="Martin F."/>
            <person name="Isakeit T."/>
            <person name="Cavanaugh K."/>
            <person name="Magill C."/>
            <person name="Michelmore R."/>
        </authorList>
    </citation>
    <scope>NUCLEOTIDE SEQUENCE [LARGE SCALE GENOMIC DNA]</scope>
    <source>
        <strain evidence="1">P6</strain>
    </source>
</reference>
<gene>
    <name evidence="1" type="ORF">PsorP6_010173</name>
</gene>
<protein>
    <submittedName>
        <fullName evidence="1">Uncharacterized protein</fullName>
    </submittedName>
</protein>
<accession>A0ACC0VTY2</accession>
<evidence type="ECO:0000313" key="2">
    <source>
        <dbReference type="Proteomes" id="UP001163321"/>
    </source>
</evidence>
<name>A0ACC0VTY2_9STRA</name>
<dbReference type="Proteomes" id="UP001163321">
    <property type="component" value="Chromosome 6"/>
</dbReference>
<proteinExistence type="predicted"/>
<sequence>MARWCGIFAILRDEKIEFNAIWIHLEKWNERVQIFPCGSFSRGAAFILVLDILVALLSSDKNSNVESD</sequence>
<keyword evidence="2" id="KW-1185">Reference proteome</keyword>
<organism evidence="1 2">
    <name type="scientific">Peronosclerospora sorghi</name>
    <dbReference type="NCBI Taxonomy" id="230839"/>
    <lineage>
        <taxon>Eukaryota</taxon>
        <taxon>Sar</taxon>
        <taxon>Stramenopiles</taxon>
        <taxon>Oomycota</taxon>
        <taxon>Peronosporomycetes</taxon>
        <taxon>Peronosporales</taxon>
        <taxon>Peronosporaceae</taxon>
        <taxon>Peronosclerospora</taxon>
    </lineage>
</organism>
<comment type="caution">
    <text evidence="1">The sequence shown here is derived from an EMBL/GenBank/DDBJ whole genome shotgun (WGS) entry which is preliminary data.</text>
</comment>
<evidence type="ECO:0000313" key="1">
    <source>
        <dbReference type="EMBL" id="KAI9909968.1"/>
    </source>
</evidence>
<dbReference type="EMBL" id="CM047585">
    <property type="protein sequence ID" value="KAI9909968.1"/>
    <property type="molecule type" value="Genomic_DNA"/>
</dbReference>